<dbReference type="Gene3D" id="2.170.130.10">
    <property type="entry name" value="TonB-dependent receptor, plug domain"/>
    <property type="match status" value="1"/>
</dbReference>
<dbReference type="SUPFAM" id="SSF49464">
    <property type="entry name" value="Carboxypeptidase regulatory domain-like"/>
    <property type="match status" value="1"/>
</dbReference>
<feature type="domain" description="TonB-dependent receptor plug" evidence="2">
    <location>
        <begin position="105"/>
        <end position="201"/>
    </location>
</feature>
<evidence type="ECO:0000313" key="4">
    <source>
        <dbReference type="Proteomes" id="UP000198598"/>
    </source>
</evidence>
<evidence type="ECO:0000256" key="1">
    <source>
        <dbReference type="PROSITE-ProRule" id="PRU01360"/>
    </source>
</evidence>
<keyword evidence="1" id="KW-0812">Transmembrane</keyword>
<dbReference type="AlphaFoldDB" id="A0A1I1QC33"/>
<reference evidence="3 4" key="1">
    <citation type="submission" date="2016-10" db="EMBL/GenBank/DDBJ databases">
        <authorList>
            <person name="de Groot N.N."/>
        </authorList>
    </citation>
    <scope>NUCLEOTIDE SEQUENCE [LARGE SCALE GENOMIC DNA]</scope>
    <source>
        <strain evidence="3 4">DSM 26130</strain>
    </source>
</reference>
<dbReference type="GO" id="GO:0009279">
    <property type="term" value="C:cell outer membrane"/>
    <property type="evidence" value="ECO:0007669"/>
    <property type="project" value="UniProtKB-SubCell"/>
</dbReference>
<name>A0A1I1QC33_9BACT</name>
<keyword evidence="1" id="KW-1134">Transmembrane beta strand</keyword>
<keyword evidence="4" id="KW-1185">Reference proteome</keyword>
<organism evidence="3 4">
    <name type="scientific">Spirosoma endophyticum</name>
    <dbReference type="NCBI Taxonomy" id="662367"/>
    <lineage>
        <taxon>Bacteria</taxon>
        <taxon>Pseudomonadati</taxon>
        <taxon>Bacteroidota</taxon>
        <taxon>Cytophagia</taxon>
        <taxon>Cytophagales</taxon>
        <taxon>Cytophagaceae</taxon>
        <taxon>Spirosoma</taxon>
    </lineage>
</organism>
<evidence type="ECO:0000313" key="3">
    <source>
        <dbReference type="EMBL" id="SFD15680.1"/>
    </source>
</evidence>
<keyword evidence="1" id="KW-0472">Membrane</keyword>
<dbReference type="InterPro" id="IPR037066">
    <property type="entry name" value="Plug_dom_sf"/>
</dbReference>
<dbReference type="Pfam" id="PF13715">
    <property type="entry name" value="CarbopepD_reg_2"/>
    <property type="match status" value="1"/>
</dbReference>
<dbReference type="EMBL" id="FOLQ01000003">
    <property type="protein sequence ID" value="SFD15680.1"/>
    <property type="molecule type" value="Genomic_DNA"/>
</dbReference>
<keyword evidence="3" id="KW-0675">Receptor</keyword>
<dbReference type="Proteomes" id="UP000198598">
    <property type="component" value="Unassembled WGS sequence"/>
</dbReference>
<dbReference type="Pfam" id="PF07715">
    <property type="entry name" value="Plug"/>
    <property type="match status" value="1"/>
</dbReference>
<dbReference type="Gene3D" id="2.60.40.1120">
    <property type="entry name" value="Carboxypeptidase-like, regulatory domain"/>
    <property type="match status" value="1"/>
</dbReference>
<dbReference type="PROSITE" id="PS52016">
    <property type="entry name" value="TONB_DEPENDENT_REC_3"/>
    <property type="match status" value="1"/>
</dbReference>
<gene>
    <name evidence="3" type="ORF">SAMN05216167_103551</name>
</gene>
<dbReference type="InterPro" id="IPR039426">
    <property type="entry name" value="TonB-dep_rcpt-like"/>
</dbReference>
<dbReference type="STRING" id="662367.SAMN05216167_103551"/>
<protein>
    <submittedName>
        <fullName evidence="3">TonB-dependent Receptor Plug Domain</fullName>
    </submittedName>
</protein>
<dbReference type="InterPro" id="IPR008969">
    <property type="entry name" value="CarboxyPept-like_regulatory"/>
</dbReference>
<dbReference type="InterPro" id="IPR012910">
    <property type="entry name" value="Plug_dom"/>
</dbReference>
<sequence>MPQRLTGRSKILSKTDGTSLPGANVLVKGTSVGAVTDAEGSFSINAQPNATLTASYIGFISQEIAIGNQTELTISLTEDASQLNEVVVMALGIARDKKVLGYSLQEQKGSEITQARLTNLVNALSGKIVGVQVTATNGLPGALSRILIRGANSISGNNQPLFVVDGIPIDNGSYNVTPGSTGGNVNNTTTDQTLVGQVNVLFHSRRFKTRRE</sequence>
<accession>A0A1I1QC33</accession>
<comment type="similarity">
    <text evidence="1">Belongs to the TonB-dependent receptor family.</text>
</comment>
<evidence type="ECO:0000259" key="2">
    <source>
        <dbReference type="Pfam" id="PF07715"/>
    </source>
</evidence>
<keyword evidence="1" id="KW-0998">Cell outer membrane</keyword>
<comment type="subcellular location">
    <subcellularLocation>
        <location evidence="1">Cell outer membrane</location>
        <topology evidence="1">Multi-pass membrane protein</topology>
    </subcellularLocation>
</comment>
<dbReference type="SUPFAM" id="SSF56935">
    <property type="entry name" value="Porins"/>
    <property type="match status" value="1"/>
</dbReference>
<proteinExistence type="inferred from homology"/>
<keyword evidence="1" id="KW-0813">Transport</keyword>